<evidence type="ECO:0000256" key="1">
    <source>
        <dbReference type="SAM" id="Phobius"/>
    </source>
</evidence>
<dbReference type="Proteomes" id="UP000504636">
    <property type="component" value="Unplaced"/>
</dbReference>
<name>A0A6A6Y6H5_9PEZI</name>
<dbReference type="OrthoDB" id="5313079at2759"/>
<proteinExistence type="predicted"/>
<keyword evidence="1" id="KW-0472">Membrane</keyword>
<dbReference type="AlphaFoldDB" id="A0A6A6Y6H5"/>
<reference evidence="4" key="3">
    <citation type="submission" date="2025-04" db="UniProtKB">
        <authorList>
            <consortium name="RefSeq"/>
        </authorList>
    </citation>
    <scope>IDENTIFICATION</scope>
    <source>
        <strain evidence="4">CBS 304.34</strain>
    </source>
</reference>
<evidence type="ECO:0000313" key="4">
    <source>
        <dbReference type="RefSeq" id="XP_033571366.1"/>
    </source>
</evidence>
<dbReference type="GeneID" id="54466910"/>
<feature type="transmembrane region" description="Helical" evidence="1">
    <location>
        <begin position="24"/>
        <end position="45"/>
    </location>
</feature>
<keyword evidence="1" id="KW-1133">Transmembrane helix</keyword>
<dbReference type="EMBL" id="MU003713">
    <property type="protein sequence ID" value="KAF2804402.1"/>
    <property type="molecule type" value="Genomic_DNA"/>
</dbReference>
<keyword evidence="1" id="KW-0812">Transmembrane</keyword>
<organism evidence="2">
    <name type="scientific">Mytilinidion resinicola</name>
    <dbReference type="NCBI Taxonomy" id="574789"/>
    <lineage>
        <taxon>Eukaryota</taxon>
        <taxon>Fungi</taxon>
        <taxon>Dikarya</taxon>
        <taxon>Ascomycota</taxon>
        <taxon>Pezizomycotina</taxon>
        <taxon>Dothideomycetes</taxon>
        <taxon>Pleosporomycetidae</taxon>
        <taxon>Mytilinidiales</taxon>
        <taxon>Mytilinidiaceae</taxon>
        <taxon>Mytilinidion</taxon>
    </lineage>
</organism>
<sequence length="116" mass="13078">MTFHVNPKGRDWSSLVNWDHLGKLYAGITIAWTIILSAGSIWLLINRNVSFLRMRNIPLAVAAVAFLHVYLIKILLAYTSNGHFPCSAEFWIMSVYLPFGIALFQANIAQLENVSN</sequence>
<dbReference type="RefSeq" id="XP_033571366.1">
    <property type="nucleotide sequence ID" value="XM_033726017.1"/>
</dbReference>
<reference evidence="4" key="2">
    <citation type="submission" date="2020-04" db="EMBL/GenBank/DDBJ databases">
        <authorList>
            <consortium name="NCBI Genome Project"/>
        </authorList>
    </citation>
    <scope>NUCLEOTIDE SEQUENCE</scope>
    <source>
        <strain evidence="4">CBS 304.34</strain>
    </source>
</reference>
<feature type="transmembrane region" description="Helical" evidence="1">
    <location>
        <begin position="90"/>
        <end position="109"/>
    </location>
</feature>
<evidence type="ECO:0000313" key="2">
    <source>
        <dbReference type="EMBL" id="KAF2804402.1"/>
    </source>
</evidence>
<accession>A0A6A6Y6H5</accession>
<keyword evidence="3" id="KW-1185">Reference proteome</keyword>
<protein>
    <recommendedName>
        <fullName evidence="5">Integral membrane protein</fullName>
    </recommendedName>
</protein>
<evidence type="ECO:0008006" key="5">
    <source>
        <dbReference type="Google" id="ProtNLM"/>
    </source>
</evidence>
<evidence type="ECO:0000313" key="3">
    <source>
        <dbReference type="Proteomes" id="UP000504636"/>
    </source>
</evidence>
<feature type="transmembrane region" description="Helical" evidence="1">
    <location>
        <begin position="57"/>
        <end position="78"/>
    </location>
</feature>
<gene>
    <name evidence="2 4" type="ORF">BDZ99DRAFT_525612</name>
</gene>
<reference evidence="2 4" key="1">
    <citation type="journal article" date="2020" name="Stud. Mycol.">
        <title>101 Dothideomycetes genomes: a test case for predicting lifestyles and emergence of pathogens.</title>
        <authorList>
            <person name="Haridas S."/>
            <person name="Albert R."/>
            <person name="Binder M."/>
            <person name="Bloem J."/>
            <person name="Labutti K."/>
            <person name="Salamov A."/>
            <person name="Andreopoulos B."/>
            <person name="Baker S."/>
            <person name="Barry K."/>
            <person name="Bills G."/>
            <person name="Bluhm B."/>
            <person name="Cannon C."/>
            <person name="Castanera R."/>
            <person name="Culley D."/>
            <person name="Daum C."/>
            <person name="Ezra D."/>
            <person name="Gonzalez J."/>
            <person name="Henrissat B."/>
            <person name="Kuo A."/>
            <person name="Liang C."/>
            <person name="Lipzen A."/>
            <person name="Lutzoni F."/>
            <person name="Magnuson J."/>
            <person name="Mondo S."/>
            <person name="Nolan M."/>
            <person name="Ohm R."/>
            <person name="Pangilinan J."/>
            <person name="Park H.-J."/>
            <person name="Ramirez L."/>
            <person name="Alfaro M."/>
            <person name="Sun H."/>
            <person name="Tritt A."/>
            <person name="Yoshinaga Y."/>
            <person name="Zwiers L.-H."/>
            <person name="Turgeon B."/>
            <person name="Goodwin S."/>
            <person name="Spatafora J."/>
            <person name="Crous P."/>
            <person name="Grigoriev I."/>
        </authorList>
    </citation>
    <scope>NUCLEOTIDE SEQUENCE</scope>
    <source>
        <strain evidence="2 4">CBS 304.34</strain>
    </source>
</reference>